<dbReference type="FunFam" id="3.30.70.240:FF:000001">
    <property type="entry name" value="Elongation factor G"/>
    <property type="match status" value="1"/>
</dbReference>
<dbReference type="FunFam" id="3.30.70.870:FF:000006">
    <property type="entry name" value="Elongation factor G"/>
    <property type="match status" value="1"/>
</dbReference>
<dbReference type="HAMAP" id="MF_00054_B">
    <property type="entry name" value="EF_G_EF_2_B"/>
    <property type="match status" value="1"/>
</dbReference>
<dbReference type="Pfam" id="PF00679">
    <property type="entry name" value="EFG_C"/>
    <property type="match status" value="1"/>
</dbReference>
<keyword evidence="4 9" id="KW-0547">Nucleotide-binding</keyword>
<reference evidence="11 12" key="1">
    <citation type="submission" date="2016-06" db="EMBL/GenBank/DDBJ databases">
        <title>Adaptive Radiation by Waves of Gene Transfer Leads to Fine-Scale Resource Partitioning in Marine Microbes.</title>
        <authorList>
            <person name="Hehemann J.-H."/>
            <person name="Arevalo P."/>
            <person name="Datta M.S."/>
            <person name="Yu X."/>
            <person name="Corzett C."/>
            <person name="Henschel A."/>
            <person name="Preheim S.P."/>
            <person name="Timberlake S."/>
            <person name="Alm E.J."/>
            <person name="Polz M.F."/>
        </authorList>
    </citation>
    <scope>NUCLEOTIDE SEQUENCE [LARGE SCALE GENOMIC DNA]</scope>
    <source>
        <strain evidence="11 12">FF50</strain>
    </source>
</reference>
<sequence>MTDLSKYRNIGIFAHVDAGKTTTTERILKLTGQIHKTGEVHDGESTTDFMEQEAERGITIQSAAVSCFWNDHRLNVIDTPGHVDFTVEVYRSLKVLDGGIGVFCGSGGVEPQSETNWRYANESEVSRLIFVNKLDRMGADFYNVVDQVKNVLGATPLVMVLPIGREDDFVGVVDLLTRKAYVWDDTGLPENYEIQDVPADMVDDVEQYREELIETAVEQDDDLMMAYMDGEEPSIEDVKRCIRKGTQNLSFFPTFCGSAFKNKGVQIVLDAVVDYLPSPTEVDPQPLMDEEGNENGQHAIVSADETFKALAFKIMDDRFGALTFVRIYSGKLNKGDTILNSFTGKTERVGRMVEMQADDRNELTSAQAGDIIAIVGMKNVQTGHTLCDPKDPVTLEPMVFPTPVISIAVSPKDKGGSEKMGIAIGKMVAEDPSFQVETDEETGETILKGMGELHLDIKVDILKRTYGVDLTVGAPQVAYRETITQPIEDSYTHKKQSGGSGQFGKIDYRIKPGEAGSGFSFKSTVVGGNVPKEFWPAVEKGFASMMENGVLAGFPTLDVEVELFDGGFHAVDSSAIAFEIAAKGAFRQSMPKAGAQLLEPIMHVDVFTPDDHVGDVIGDLNRRRGMIKDQQAGATGVRIKADVPLSEMFGYIGHLRTITSGRGQFSMEFSHYAACPMNVAEEVIAKAKAEKENK</sequence>
<dbReference type="GO" id="GO:0005737">
    <property type="term" value="C:cytoplasm"/>
    <property type="evidence" value="ECO:0007669"/>
    <property type="project" value="UniProtKB-SubCell"/>
</dbReference>
<evidence type="ECO:0000259" key="10">
    <source>
        <dbReference type="PROSITE" id="PS51722"/>
    </source>
</evidence>
<evidence type="ECO:0000256" key="4">
    <source>
        <dbReference type="ARBA" id="ARBA00022741"/>
    </source>
</evidence>
<dbReference type="PROSITE" id="PS00301">
    <property type="entry name" value="G_TR_1"/>
    <property type="match status" value="1"/>
</dbReference>
<dbReference type="AlphaFoldDB" id="A0AAN1CR71"/>
<comment type="subcellular location">
    <subcellularLocation>
        <location evidence="9">Cytoplasm</location>
    </subcellularLocation>
</comment>
<dbReference type="FunFam" id="3.40.50.300:FF:000029">
    <property type="entry name" value="Elongation factor G"/>
    <property type="match status" value="1"/>
</dbReference>
<dbReference type="CDD" id="cd04088">
    <property type="entry name" value="EFG_mtEFG_II"/>
    <property type="match status" value="1"/>
</dbReference>
<evidence type="ECO:0000256" key="3">
    <source>
        <dbReference type="ARBA" id="ARBA00022490"/>
    </source>
</evidence>
<dbReference type="Gene3D" id="2.40.30.10">
    <property type="entry name" value="Translation factors"/>
    <property type="match status" value="1"/>
</dbReference>
<feature type="binding site" evidence="9">
    <location>
        <begin position="78"/>
        <end position="82"/>
    </location>
    <ligand>
        <name>GTP</name>
        <dbReference type="ChEBI" id="CHEBI:37565"/>
    </ligand>
</feature>
<evidence type="ECO:0000256" key="8">
    <source>
        <dbReference type="ARBA" id="ARBA00024731"/>
    </source>
</evidence>
<dbReference type="InterPro" id="IPR027417">
    <property type="entry name" value="P-loop_NTPase"/>
</dbReference>
<dbReference type="PROSITE" id="PS51722">
    <property type="entry name" value="G_TR_2"/>
    <property type="match status" value="1"/>
</dbReference>
<dbReference type="SMART" id="SM00889">
    <property type="entry name" value="EFG_IV"/>
    <property type="match status" value="1"/>
</dbReference>
<dbReference type="PANTHER" id="PTHR43261:SF5">
    <property type="entry name" value="ELONGATION FACTOR G 1"/>
    <property type="match status" value="1"/>
</dbReference>
<dbReference type="InterPro" id="IPR020568">
    <property type="entry name" value="Ribosomal_Su5_D2-typ_SF"/>
</dbReference>
<keyword evidence="7 9" id="KW-0342">GTP-binding</keyword>
<keyword evidence="6 9" id="KW-0648">Protein biosynthesis</keyword>
<keyword evidence="5 9" id="KW-0251">Elongation factor</keyword>
<dbReference type="GO" id="GO:0003746">
    <property type="term" value="F:translation elongation factor activity"/>
    <property type="evidence" value="ECO:0007669"/>
    <property type="project" value="UniProtKB-UniRule"/>
</dbReference>
<dbReference type="SUPFAM" id="SSF52540">
    <property type="entry name" value="P-loop containing nucleoside triphosphate hydrolases"/>
    <property type="match status" value="1"/>
</dbReference>
<evidence type="ECO:0000256" key="2">
    <source>
        <dbReference type="ARBA" id="ARBA00017872"/>
    </source>
</evidence>
<dbReference type="GO" id="GO:0097216">
    <property type="term" value="F:guanosine tetraphosphate binding"/>
    <property type="evidence" value="ECO:0007669"/>
    <property type="project" value="UniProtKB-ARBA"/>
</dbReference>
<dbReference type="Gene3D" id="3.30.70.240">
    <property type="match status" value="1"/>
</dbReference>
<dbReference type="Gene3D" id="3.30.230.10">
    <property type="match status" value="1"/>
</dbReference>
<dbReference type="SUPFAM" id="SSF54980">
    <property type="entry name" value="EF-G C-terminal domain-like"/>
    <property type="match status" value="2"/>
</dbReference>
<dbReference type="PANTHER" id="PTHR43261">
    <property type="entry name" value="TRANSLATION ELONGATION FACTOR G-RELATED"/>
    <property type="match status" value="1"/>
</dbReference>
<dbReference type="InterPro" id="IPR047872">
    <property type="entry name" value="EFG_IV"/>
</dbReference>
<dbReference type="GO" id="GO:0003924">
    <property type="term" value="F:GTPase activity"/>
    <property type="evidence" value="ECO:0007669"/>
    <property type="project" value="InterPro"/>
</dbReference>
<dbReference type="InterPro" id="IPR004161">
    <property type="entry name" value="EFTu-like_2"/>
</dbReference>
<dbReference type="GO" id="GO:0032790">
    <property type="term" value="P:ribosome disassembly"/>
    <property type="evidence" value="ECO:0007669"/>
    <property type="project" value="TreeGrafter"/>
</dbReference>
<organism evidence="11 12">
    <name type="scientific">Vibrio breoganii</name>
    <dbReference type="NCBI Taxonomy" id="553239"/>
    <lineage>
        <taxon>Bacteria</taxon>
        <taxon>Pseudomonadati</taxon>
        <taxon>Pseudomonadota</taxon>
        <taxon>Gammaproteobacteria</taxon>
        <taxon>Vibrionales</taxon>
        <taxon>Vibrionaceae</taxon>
        <taxon>Vibrio</taxon>
    </lineage>
</organism>
<dbReference type="InterPro" id="IPR009022">
    <property type="entry name" value="EFG_III"/>
</dbReference>
<dbReference type="InterPro" id="IPR000640">
    <property type="entry name" value="EFG_V-like"/>
</dbReference>
<dbReference type="SUPFAM" id="SSF50447">
    <property type="entry name" value="Translation proteins"/>
    <property type="match status" value="1"/>
</dbReference>
<dbReference type="Pfam" id="PF14492">
    <property type="entry name" value="EFG_III"/>
    <property type="match status" value="1"/>
</dbReference>
<evidence type="ECO:0000313" key="12">
    <source>
        <dbReference type="Proteomes" id="UP000092018"/>
    </source>
</evidence>
<dbReference type="Proteomes" id="UP000092018">
    <property type="component" value="Chromosome 1"/>
</dbReference>
<dbReference type="InterPro" id="IPR035647">
    <property type="entry name" value="EFG_III/V"/>
</dbReference>
<comment type="function">
    <text evidence="8 9">Catalyzes the GTP-dependent ribosomal translocation step during translation elongation. During this step, the ribosome changes from the pre-translocational (PRE) to the post-translocational (POST) state as the newly formed A-site-bound peptidyl-tRNA and P-site-bound deacylated tRNA move to the P and E sites, respectively. Catalyzes the coordinated movement of the two tRNA molecules, the mRNA and conformational changes in the ribosome.</text>
</comment>
<dbReference type="Pfam" id="PF00009">
    <property type="entry name" value="GTP_EFTU"/>
    <property type="match status" value="1"/>
</dbReference>
<evidence type="ECO:0000313" key="11">
    <source>
        <dbReference type="EMBL" id="ANO32210.1"/>
    </source>
</evidence>
<dbReference type="InterPro" id="IPR014721">
    <property type="entry name" value="Ribsml_uS5_D2-typ_fold_subgr"/>
</dbReference>
<dbReference type="InterPro" id="IPR009000">
    <property type="entry name" value="Transl_B-barrel_sf"/>
</dbReference>
<dbReference type="CDD" id="cd03713">
    <property type="entry name" value="EFG_mtEFG_C"/>
    <property type="match status" value="1"/>
</dbReference>
<evidence type="ECO:0000256" key="7">
    <source>
        <dbReference type="ARBA" id="ARBA00023134"/>
    </source>
</evidence>
<dbReference type="InterPro" id="IPR000795">
    <property type="entry name" value="T_Tr_GTP-bd_dom"/>
</dbReference>
<dbReference type="NCBIfam" id="NF009381">
    <property type="entry name" value="PRK12740.1-5"/>
    <property type="match status" value="1"/>
</dbReference>
<evidence type="ECO:0000256" key="1">
    <source>
        <dbReference type="ARBA" id="ARBA00005870"/>
    </source>
</evidence>
<accession>A0AAN1CR71</accession>
<feature type="binding site" evidence="9">
    <location>
        <begin position="14"/>
        <end position="21"/>
    </location>
    <ligand>
        <name>GTP</name>
        <dbReference type="ChEBI" id="CHEBI:37565"/>
    </ligand>
</feature>
<dbReference type="KEGG" id="vbr:A6E01_02840"/>
<dbReference type="FunFam" id="2.40.30.10:FF:000006">
    <property type="entry name" value="Elongation factor G"/>
    <property type="match status" value="1"/>
</dbReference>
<proteinExistence type="inferred from homology"/>
<dbReference type="CDD" id="cd16262">
    <property type="entry name" value="EFG_III"/>
    <property type="match status" value="1"/>
</dbReference>
<dbReference type="RefSeq" id="WP_065209511.1">
    <property type="nucleotide sequence ID" value="NZ_CP016177.1"/>
</dbReference>
<dbReference type="Gene3D" id="3.30.70.870">
    <property type="entry name" value="Elongation Factor G (Translational Gtpase), domain 3"/>
    <property type="match status" value="1"/>
</dbReference>
<dbReference type="InterPro" id="IPR041095">
    <property type="entry name" value="EFG_II"/>
</dbReference>
<dbReference type="EMBL" id="CP016177">
    <property type="protein sequence ID" value="ANO32210.1"/>
    <property type="molecule type" value="Genomic_DNA"/>
</dbReference>
<evidence type="ECO:0000256" key="5">
    <source>
        <dbReference type="ARBA" id="ARBA00022768"/>
    </source>
</evidence>
<evidence type="ECO:0000256" key="6">
    <source>
        <dbReference type="ARBA" id="ARBA00022917"/>
    </source>
</evidence>
<dbReference type="Pfam" id="PF03144">
    <property type="entry name" value="GTP_EFTU_D2"/>
    <property type="match status" value="1"/>
</dbReference>
<dbReference type="InterPro" id="IPR005517">
    <property type="entry name" value="Transl_elong_EFG/EF2_IV"/>
</dbReference>
<dbReference type="InterPro" id="IPR035649">
    <property type="entry name" value="EFG_V"/>
</dbReference>
<dbReference type="CDD" id="cd01434">
    <property type="entry name" value="EFG_mtEFG1_IV"/>
    <property type="match status" value="1"/>
</dbReference>
<dbReference type="PRINTS" id="PR00315">
    <property type="entry name" value="ELONGATNFCT"/>
</dbReference>
<keyword evidence="3 9" id="KW-0963">Cytoplasm</keyword>
<dbReference type="FunFam" id="3.30.230.10:FF:000003">
    <property type="entry name" value="Elongation factor G"/>
    <property type="match status" value="1"/>
</dbReference>
<gene>
    <name evidence="9" type="primary">fusA</name>
    <name evidence="11" type="ORF">A6E01_02840</name>
</gene>
<evidence type="ECO:0000256" key="9">
    <source>
        <dbReference type="HAMAP-Rule" id="MF_00054"/>
    </source>
</evidence>
<dbReference type="GO" id="GO:0005525">
    <property type="term" value="F:GTP binding"/>
    <property type="evidence" value="ECO:0007669"/>
    <property type="project" value="UniProtKB-UniRule"/>
</dbReference>
<dbReference type="CDD" id="cd01886">
    <property type="entry name" value="EF-G"/>
    <property type="match status" value="1"/>
</dbReference>
<feature type="domain" description="Tr-type G" evidence="10">
    <location>
        <begin position="5"/>
        <end position="280"/>
    </location>
</feature>
<dbReference type="InterPro" id="IPR031157">
    <property type="entry name" value="G_TR_CS"/>
</dbReference>
<feature type="binding site" evidence="9">
    <location>
        <begin position="132"/>
        <end position="135"/>
    </location>
    <ligand>
        <name>GTP</name>
        <dbReference type="ChEBI" id="CHEBI:37565"/>
    </ligand>
</feature>
<dbReference type="SUPFAM" id="SSF54211">
    <property type="entry name" value="Ribosomal protein S5 domain 2-like"/>
    <property type="match status" value="1"/>
</dbReference>
<dbReference type="NCBIfam" id="TIGR00484">
    <property type="entry name" value="EF-G"/>
    <property type="match status" value="1"/>
</dbReference>
<name>A0AAN1CR71_9VIBR</name>
<dbReference type="InterPro" id="IPR005225">
    <property type="entry name" value="Small_GTP-bd"/>
</dbReference>
<dbReference type="Pfam" id="PF03764">
    <property type="entry name" value="EFG_IV"/>
    <property type="match status" value="1"/>
</dbReference>
<protein>
    <recommendedName>
        <fullName evidence="2 9">Elongation factor G</fullName>
        <shortName evidence="9">EF-G</shortName>
    </recommendedName>
</protein>
<dbReference type="Gene3D" id="3.40.50.300">
    <property type="entry name" value="P-loop containing nucleotide triphosphate hydrolases"/>
    <property type="match status" value="1"/>
</dbReference>
<dbReference type="SMART" id="SM00838">
    <property type="entry name" value="EFG_C"/>
    <property type="match status" value="1"/>
</dbReference>
<dbReference type="InterPro" id="IPR004540">
    <property type="entry name" value="Transl_elong_EFG/EF2"/>
</dbReference>
<dbReference type="NCBIfam" id="TIGR00231">
    <property type="entry name" value="small_GTP"/>
    <property type="match status" value="1"/>
</dbReference>
<comment type="similarity">
    <text evidence="1 9">Belongs to the TRAFAC class translation factor GTPase superfamily. Classic translation factor GTPase family. EF-G/EF-2 subfamily.</text>
</comment>